<feature type="repeat" description="PPR" evidence="2">
    <location>
        <begin position="198"/>
        <end position="232"/>
    </location>
</feature>
<dbReference type="Gene3D" id="1.25.40.10">
    <property type="entry name" value="Tetratricopeptide repeat domain"/>
    <property type="match status" value="8"/>
</dbReference>
<dbReference type="PANTHER" id="PTHR47926:SF452">
    <property type="entry name" value="PENTATRICOPEPTIDE REPEAT-CONTAINING PROTEIN"/>
    <property type="match status" value="1"/>
</dbReference>
<dbReference type="FunFam" id="1.25.40.10:FF:000344">
    <property type="entry name" value="Pentatricopeptide repeat-containing protein"/>
    <property type="match status" value="1"/>
</dbReference>
<dbReference type="OMA" id="ICHYVEC"/>
<gene>
    <name evidence="3" type="ORF">KP509_33G035100</name>
</gene>
<evidence type="ECO:0000313" key="4">
    <source>
        <dbReference type="Proteomes" id="UP000825935"/>
    </source>
</evidence>
<feature type="repeat" description="PPR" evidence="2">
    <location>
        <begin position="765"/>
        <end position="799"/>
    </location>
</feature>
<keyword evidence="4" id="KW-1185">Reference proteome</keyword>
<evidence type="ECO:0000313" key="3">
    <source>
        <dbReference type="EMBL" id="KAH7285581.1"/>
    </source>
</evidence>
<feature type="repeat" description="PPR" evidence="2">
    <location>
        <begin position="983"/>
        <end position="1017"/>
    </location>
</feature>
<sequence>MSAVLCPQKSCIRSDASSPIMLEAHWAQGAAWLAFIGNGHPRSIAHLKLSRALAPDDVWHGKLREQDDYVLAQGLSRLRGERLHVYQGPEKSSTMPIVDDSVMLNQEIQRLCRLKTPDAALGLLLRLEERSLHLSESSYRALFRVCNDYLSVKKLQAHLKRVSLDLAYPFGELLVLSLSKYGNIQEALEIFYALPRHTVFSWSVVLAYYADRSDGPEVLRLYECMQKEGVHPNEYTYVSLFKACGSMPDLKKGIALHMDAKARGYESSIFVVNTLISMYGKCRMITEAENVFFSMAEPNLVSWNAMISAYLEHGKAHKALHLYRKMQKQGVNPNNRTFVLVLQSCCLLAEKEDAIPVNNKSVKLMALVSVHKIHKDVLLRGLESDSFVGNSLMKAYSKCGGVGESQAVFFALQESSVVTWNTLLSVFIEHGRGEKALRLYRQMKEEGVVPDERTFVNAVQACCLHADKEEPIVYNGKRHKLMCLEVGQGLHADARKMGFASNLFLCNTLVTLYGKCGSLLEAENIVGSFAECDIVTWTALLSGYVEQGKAKEALLLYKGIYEEGMVPDERTFSIVLHACSILSENEEMDFPGGYVKMMCLHLGQALHLDAQNLQISTDPFIVSGLIYLYGRCGYVAEAEMVFGSSLQKKVISWNAMLSMYNEQGEAKMSLKLYRQMEHERVVADERTFVIVLQSCCYLAQIESDALESNTSSSLGLEIGQSLHAAIKKRGLDTDSYISTALVSLYSKYGKMKEAESVFVSCPWSDTKLWNAMLSAYLDQGEAEKSLKFFTLMFHQGVILDKGTCIIALQAVCALAEKETPSRLNRRFVKSLSLRIGEKLHTFARHRGFDSDAFVGTVISSMYGKCRCIQEAEAVFAELPQKTTLSWNTMLSAYVEQGLGEQAVRLYEKMKENQVTLDEISISCLLQVSGMLEDKDLCRHVHFIIVSSGCDESIDLASTLIHAYGQCSLSADAEAIFSKLPLPDPMSWSALIAGYARGKRNSECLDAFEEMIRANIEPTGLTFLSVLLACSQAGLVDIGLGYFKQMYKDYNVPPELDHHVTVIELLYNAGEFQMLKEFVSTIPDRHDPTFWFGILVACQKYQQRDLEDLVLTRATHLQRSHPKGYRSLVGMASGQNWLHDS</sequence>
<dbReference type="PROSITE" id="PS51375">
    <property type="entry name" value="PPR"/>
    <property type="match status" value="8"/>
</dbReference>
<evidence type="ECO:0008006" key="5">
    <source>
        <dbReference type="Google" id="ProtNLM"/>
    </source>
</evidence>
<comment type="caution">
    <text evidence="3">The sequence shown here is derived from an EMBL/GenBank/DDBJ whole genome shotgun (WGS) entry which is preliminary data.</text>
</comment>
<dbReference type="NCBIfam" id="TIGR00756">
    <property type="entry name" value="PPR"/>
    <property type="match status" value="7"/>
</dbReference>
<dbReference type="Pfam" id="PF01535">
    <property type="entry name" value="PPR"/>
    <property type="match status" value="4"/>
</dbReference>
<name>A0A8T2QQF1_CERRI</name>
<evidence type="ECO:0000256" key="1">
    <source>
        <dbReference type="ARBA" id="ARBA00022737"/>
    </source>
</evidence>
<dbReference type="GO" id="GO:0003723">
    <property type="term" value="F:RNA binding"/>
    <property type="evidence" value="ECO:0007669"/>
    <property type="project" value="InterPro"/>
</dbReference>
<dbReference type="EMBL" id="CM035438">
    <property type="protein sequence ID" value="KAH7285581.1"/>
    <property type="molecule type" value="Genomic_DNA"/>
</dbReference>
<dbReference type="OrthoDB" id="185373at2759"/>
<reference evidence="3" key="1">
    <citation type="submission" date="2021-08" db="EMBL/GenBank/DDBJ databases">
        <title>WGS assembly of Ceratopteris richardii.</title>
        <authorList>
            <person name="Marchant D.B."/>
            <person name="Chen G."/>
            <person name="Jenkins J."/>
            <person name="Shu S."/>
            <person name="Leebens-Mack J."/>
            <person name="Grimwood J."/>
            <person name="Schmutz J."/>
            <person name="Soltis P."/>
            <person name="Soltis D."/>
            <person name="Chen Z.-H."/>
        </authorList>
    </citation>
    <scope>NUCLEOTIDE SEQUENCE</scope>
    <source>
        <strain evidence="3">Whitten #5841</strain>
        <tissue evidence="3">Leaf</tissue>
    </source>
</reference>
<dbReference type="GO" id="GO:0048731">
    <property type="term" value="P:system development"/>
    <property type="evidence" value="ECO:0007669"/>
    <property type="project" value="UniProtKB-ARBA"/>
</dbReference>
<organism evidence="3 4">
    <name type="scientific">Ceratopteris richardii</name>
    <name type="common">Triangle waterfern</name>
    <dbReference type="NCBI Taxonomy" id="49495"/>
    <lineage>
        <taxon>Eukaryota</taxon>
        <taxon>Viridiplantae</taxon>
        <taxon>Streptophyta</taxon>
        <taxon>Embryophyta</taxon>
        <taxon>Tracheophyta</taxon>
        <taxon>Polypodiopsida</taxon>
        <taxon>Polypodiidae</taxon>
        <taxon>Polypodiales</taxon>
        <taxon>Pteridineae</taxon>
        <taxon>Pteridaceae</taxon>
        <taxon>Parkerioideae</taxon>
        <taxon>Ceratopteris</taxon>
    </lineage>
</organism>
<evidence type="ECO:0000256" key="2">
    <source>
        <dbReference type="PROSITE-ProRule" id="PRU00708"/>
    </source>
</evidence>
<dbReference type="PANTHER" id="PTHR47926">
    <property type="entry name" value="PENTATRICOPEPTIDE REPEAT-CONTAINING PROTEIN"/>
    <property type="match status" value="1"/>
</dbReference>
<feature type="repeat" description="PPR" evidence="2">
    <location>
        <begin position="299"/>
        <end position="333"/>
    </location>
</feature>
<dbReference type="InterPro" id="IPR011990">
    <property type="entry name" value="TPR-like_helical_dom_sf"/>
</dbReference>
<dbReference type="Pfam" id="PF13041">
    <property type="entry name" value="PPR_2"/>
    <property type="match status" value="6"/>
</dbReference>
<protein>
    <recommendedName>
        <fullName evidence="5">Pentatricopeptide repeat-containing protein</fullName>
    </recommendedName>
</protein>
<dbReference type="GO" id="GO:0009451">
    <property type="term" value="P:RNA modification"/>
    <property type="evidence" value="ECO:0007669"/>
    <property type="project" value="InterPro"/>
</dbReference>
<dbReference type="Proteomes" id="UP000825935">
    <property type="component" value="Chromosome 33"/>
</dbReference>
<dbReference type="FunFam" id="1.25.40.10:FF:000285">
    <property type="entry name" value="Pentatricopeptide repeat-containing protein, chloroplastic"/>
    <property type="match status" value="1"/>
</dbReference>
<accession>A0A8T2QQF1</accession>
<proteinExistence type="predicted"/>
<dbReference type="FunFam" id="1.25.40.10:FF:000158">
    <property type="entry name" value="pentatricopeptide repeat-containing protein At2g33680"/>
    <property type="match status" value="1"/>
</dbReference>
<dbReference type="InterPro" id="IPR002885">
    <property type="entry name" value="PPR_rpt"/>
</dbReference>
<dbReference type="AlphaFoldDB" id="A0A8T2QQF1"/>
<keyword evidence="1" id="KW-0677">Repeat</keyword>
<dbReference type="InterPro" id="IPR046960">
    <property type="entry name" value="PPR_At4g14850-like_plant"/>
</dbReference>
<feature type="repeat" description="PPR" evidence="2">
    <location>
        <begin position="649"/>
        <end position="683"/>
    </location>
</feature>
<feature type="repeat" description="PPR" evidence="2">
    <location>
        <begin position="533"/>
        <end position="567"/>
    </location>
</feature>
<feature type="repeat" description="PPR" evidence="2">
    <location>
        <begin position="416"/>
        <end position="450"/>
    </location>
</feature>
<feature type="repeat" description="PPR" evidence="2">
    <location>
        <begin position="882"/>
        <end position="916"/>
    </location>
</feature>